<evidence type="ECO:0000256" key="1">
    <source>
        <dbReference type="SAM" id="MobiDB-lite"/>
    </source>
</evidence>
<proteinExistence type="predicted"/>
<gene>
    <name evidence="2" type="ORF">EF096_15685</name>
</gene>
<protein>
    <recommendedName>
        <fullName evidence="4">Preprotein translocase subunit SecA</fullName>
    </recommendedName>
</protein>
<evidence type="ECO:0008006" key="4">
    <source>
        <dbReference type="Google" id="ProtNLM"/>
    </source>
</evidence>
<accession>A0ABX9XH99</accession>
<name>A0ABX9XH99_9PSED</name>
<evidence type="ECO:0000313" key="2">
    <source>
        <dbReference type="EMBL" id="ROZ82101.1"/>
    </source>
</evidence>
<evidence type="ECO:0000313" key="3">
    <source>
        <dbReference type="Proteomes" id="UP000275199"/>
    </source>
</evidence>
<organism evidence="2 3">
    <name type="scientific">Pseudomonas neustonica</name>
    <dbReference type="NCBI Taxonomy" id="2487346"/>
    <lineage>
        <taxon>Bacteria</taxon>
        <taxon>Pseudomonadati</taxon>
        <taxon>Pseudomonadota</taxon>
        <taxon>Gammaproteobacteria</taxon>
        <taxon>Pseudomonadales</taxon>
        <taxon>Pseudomonadaceae</taxon>
        <taxon>Pseudomonas</taxon>
    </lineage>
</organism>
<reference evidence="2 3" key="1">
    <citation type="submission" date="2018-11" db="EMBL/GenBank/DDBJ databases">
        <authorList>
            <person name="Jang G.I."/>
            <person name="Hwang C.Y."/>
        </authorList>
    </citation>
    <scope>NUCLEOTIDE SEQUENCE [LARGE SCALE GENOMIC DNA]</scope>
    <source>
        <strain evidence="2 3">SSM26</strain>
    </source>
</reference>
<feature type="compositionally biased region" description="Low complexity" evidence="1">
    <location>
        <begin position="53"/>
        <end position="62"/>
    </location>
</feature>
<keyword evidence="3" id="KW-1185">Reference proteome</keyword>
<comment type="caution">
    <text evidence="2">The sequence shown here is derived from an EMBL/GenBank/DDBJ whole genome shotgun (WGS) entry which is preliminary data.</text>
</comment>
<dbReference type="Proteomes" id="UP000275199">
    <property type="component" value="Unassembled WGS sequence"/>
</dbReference>
<feature type="region of interest" description="Disordered" evidence="1">
    <location>
        <begin position="52"/>
        <end position="75"/>
    </location>
</feature>
<dbReference type="EMBL" id="RKKU01000024">
    <property type="protein sequence ID" value="ROZ82101.1"/>
    <property type="molecule type" value="Genomic_DNA"/>
</dbReference>
<dbReference type="RefSeq" id="WP_123890735.1">
    <property type="nucleotide sequence ID" value="NZ_RKKU01000024.1"/>
</dbReference>
<sequence>MSTAQQRLDSVRAQIDEVLQKGQRMRKGDRELQRAELASLRMLESEYIKQSARESAASSGRSRVTRLYHGGKGIR</sequence>